<sequence length="291" mass="31144" precursor="true">MLLLLQRWMALICSLCCFAFAQSPQSPAFEVASVKISPAQTGRGSMRGGPGTADPGRISFTNVTLFNVILRAYDLKAYQLSAPDWLSSQRYDVTAQVPAGVSKAECNSMLQTLLNERFHMVLHHETKELQGFELVTGRGGSKLKKSSESGVPSAPAPSGPPKTDLAGYPELPGPGLVMMEGAKAGAVFVFLTARAQPLSALVELLSREFQMPISDQTGLNGNFDFKMEFAPQPPGALPAPPSPDRSPAPEEDAAPNLTTAVQQQLGLRLNSRKVPTDVLVVDRVGKVPTEN</sequence>
<dbReference type="InterPro" id="IPR017801">
    <property type="entry name" value="DUF3738"/>
</dbReference>
<evidence type="ECO:0008006" key="4">
    <source>
        <dbReference type="Google" id="ProtNLM"/>
    </source>
</evidence>
<feature type="chain" id="PRO_5004163638" description="Soil-associated protein, TIGR03435 family" evidence="2">
    <location>
        <begin position="22"/>
        <end position="291"/>
    </location>
</feature>
<evidence type="ECO:0000313" key="3">
    <source>
        <dbReference type="EMBL" id="ABJ85202.1"/>
    </source>
</evidence>
<evidence type="ECO:0000256" key="1">
    <source>
        <dbReference type="SAM" id="MobiDB-lite"/>
    </source>
</evidence>
<protein>
    <recommendedName>
        <fullName evidence="4">Soil-associated protein, TIGR03435 family</fullName>
    </recommendedName>
</protein>
<dbReference type="EMBL" id="CP000473">
    <property type="protein sequence ID" value="ABJ85202.1"/>
    <property type="molecule type" value="Genomic_DNA"/>
</dbReference>
<proteinExistence type="predicted"/>
<dbReference type="NCBIfam" id="TIGR03435">
    <property type="entry name" value="Soli_TIGR03435"/>
    <property type="match status" value="1"/>
</dbReference>
<accession>Q01YR3</accession>
<dbReference type="Pfam" id="PF12543">
    <property type="entry name" value="DUF3738"/>
    <property type="match status" value="1"/>
</dbReference>
<dbReference type="AlphaFoldDB" id="Q01YR3"/>
<feature type="region of interest" description="Disordered" evidence="1">
    <location>
        <begin position="140"/>
        <end position="167"/>
    </location>
</feature>
<organism evidence="3">
    <name type="scientific">Solibacter usitatus (strain Ellin6076)</name>
    <dbReference type="NCBI Taxonomy" id="234267"/>
    <lineage>
        <taxon>Bacteria</taxon>
        <taxon>Pseudomonadati</taxon>
        <taxon>Acidobacteriota</taxon>
        <taxon>Terriglobia</taxon>
        <taxon>Bryobacterales</taxon>
        <taxon>Solibacteraceae</taxon>
        <taxon>Candidatus Solibacter</taxon>
    </lineage>
</organism>
<name>Q01YR3_SOLUE</name>
<feature type="signal peptide" evidence="2">
    <location>
        <begin position="1"/>
        <end position="21"/>
    </location>
</feature>
<dbReference type="OrthoDB" id="117733at2"/>
<dbReference type="InParanoid" id="Q01YR3"/>
<reference evidence="3" key="1">
    <citation type="submission" date="2006-10" db="EMBL/GenBank/DDBJ databases">
        <title>Complete sequence of Solibacter usitatus Ellin6076.</title>
        <authorList>
            <consortium name="US DOE Joint Genome Institute"/>
            <person name="Copeland A."/>
            <person name="Lucas S."/>
            <person name="Lapidus A."/>
            <person name="Barry K."/>
            <person name="Detter J.C."/>
            <person name="Glavina del Rio T."/>
            <person name="Hammon N."/>
            <person name="Israni S."/>
            <person name="Dalin E."/>
            <person name="Tice H."/>
            <person name="Pitluck S."/>
            <person name="Thompson L.S."/>
            <person name="Brettin T."/>
            <person name="Bruce D."/>
            <person name="Han C."/>
            <person name="Tapia R."/>
            <person name="Gilna P."/>
            <person name="Schmutz J."/>
            <person name="Larimer F."/>
            <person name="Land M."/>
            <person name="Hauser L."/>
            <person name="Kyrpides N."/>
            <person name="Mikhailova N."/>
            <person name="Janssen P.H."/>
            <person name="Kuske C.R."/>
            <person name="Richardson P."/>
        </authorList>
    </citation>
    <scope>NUCLEOTIDE SEQUENCE</scope>
    <source>
        <strain evidence="3">Ellin6076</strain>
    </source>
</reference>
<keyword evidence="2" id="KW-0732">Signal</keyword>
<dbReference type="HOGENOM" id="CLU_079080_0_0_0"/>
<evidence type="ECO:0000256" key="2">
    <source>
        <dbReference type="SAM" id="SignalP"/>
    </source>
</evidence>
<feature type="region of interest" description="Disordered" evidence="1">
    <location>
        <begin position="229"/>
        <end position="257"/>
    </location>
</feature>
<gene>
    <name evidence="3" type="ordered locus">Acid_4240</name>
</gene>
<dbReference type="KEGG" id="sus:Acid_4240"/>
<feature type="compositionally biased region" description="Pro residues" evidence="1">
    <location>
        <begin position="231"/>
        <end position="246"/>
    </location>
</feature>
<dbReference type="eggNOG" id="COG4219">
    <property type="taxonomic scope" value="Bacteria"/>
</dbReference>